<sequence>MDKPMTFIEWCASKGVIPYSLGIEAAYEAGQQSQQAKVEELQKQLSEYIFVAETIDEMYVKEVQKSGELQKRVDAVKGLAQTLWEKSNEKHTQGKVWESKALGECADEILDVIE</sequence>
<organism evidence="1">
    <name type="scientific">Acinetobacter phage vB_Ab_01_KEN_01</name>
    <dbReference type="NCBI Taxonomy" id="3143010"/>
    <lineage>
        <taxon>Viruses</taxon>
    </lineage>
</organism>
<dbReference type="EMBL" id="PP841127">
    <property type="protein sequence ID" value="XCN27066.1"/>
    <property type="molecule type" value="Genomic_DNA"/>
</dbReference>
<evidence type="ECO:0000313" key="1">
    <source>
        <dbReference type="EMBL" id="XCN27066.1"/>
    </source>
</evidence>
<protein>
    <submittedName>
        <fullName evidence="1">Uncharacterized protein</fullName>
    </submittedName>
</protein>
<gene>
    <name evidence="1" type="ORF">SMMRWMVJ_CDS0078</name>
</gene>
<proteinExistence type="predicted"/>
<accession>A0AAU8KUZ6</accession>
<name>A0AAU8KUZ6_9VIRU</name>
<reference evidence="1" key="1">
    <citation type="submission" date="2024-05" db="EMBL/GenBank/DDBJ databases">
        <title>Complete Genome Sequences of 14 Acinetobacter baumannii phages isolated in Kenya.</title>
        <authorList>
            <person name="Mwai F."/>
            <person name="Kigen C."/>
            <person name="Makobe C."/>
            <person name="Georges M."/>
            <person name="Mutai I."/>
            <person name="Odoyo E."/>
            <person name="Gachoya M."/>
            <person name="Musila L."/>
        </authorList>
    </citation>
    <scope>NUCLEOTIDE SEQUENCE</scope>
</reference>